<evidence type="ECO:0000313" key="3">
    <source>
        <dbReference type="Proteomes" id="UP000707731"/>
    </source>
</evidence>
<feature type="compositionally biased region" description="Low complexity" evidence="1">
    <location>
        <begin position="299"/>
        <end position="333"/>
    </location>
</feature>
<protein>
    <submittedName>
        <fullName evidence="2">Uncharacterized protein</fullName>
    </submittedName>
</protein>
<accession>A0ABS0DCK7</accession>
<gene>
    <name evidence="2" type="ORF">IU449_16965</name>
</gene>
<dbReference type="EMBL" id="JADLQN010000002">
    <property type="protein sequence ID" value="MBF6356213.1"/>
    <property type="molecule type" value="Genomic_DNA"/>
</dbReference>
<feature type="compositionally biased region" description="Acidic residues" evidence="1">
    <location>
        <begin position="414"/>
        <end position="441"/>
    </location>
</feature>
<sequence>MTASGPADQSIAGLLDYGSEALVYFETFEPFYKRIFPHVANVPSYRELHARYFEQNGIDEAALVDAFEAVSAAAKTMADEHGTQQAISQNISQVWEGAAASTALGMITTQLTLASADAEVAASIASALELAPDALRAAVRLKSDAVAHILDNGEPRVDGKSKDDVEAIVAVAEGVGLSTVFGNDTLVNRIRRIFPDMDEGFVDGWNASTNSSPGGLVIGGTPYANLITTRCKDWLDTVFKPEYSDKADLLVDACDATDRGVTEAYTAITDAIDKLETAAYPRPKATSTQNSPYEEDRGSGTSSSDTPTGNTPSSTDTPTTPASTPSSNPTSTDTDTDTDTDDTDTDTDDDDDSTDPADTSNPLSGSTNLGRIADQLSPLLSSLTESVQSVLSSLTTTIDTEIDKALENLKNLTDAEDDPADGAGEDEDGDGKPDEESEPLAEFDLAGKEVTFEQGEDGLKMVLTDPDGTTTEYRMTIDENGVPLISAVEGETGEPAGGDRAEQETPAEGTPAVEEQPAGSGSVPSAPAPAKQEEDGEYTPSPIPAPEFIEDEAEASAPAEPVSDKPPVGDTGALLAEAGPL</sequence>
<feature type="region of interest" description="Disordered" evidence="1">
    <location>
        <begin position="409"/>
        <end position="581"/>
    </location>
</feature>
<keyword evidence="3" id="KW-1185">Reference proteome</keyword>
<comment type="caution">
    <text evidence="2">The sequence shown here is derived from an EMBL/GenBank/DDBJ whole genome shotgun (WGS) entry which is preliminary data.</text>
</comment>
<dbReference type="Proteomes" id="UP000707731">
    <property type="component" value="Unassembled WGS sequence"/>
</dbReference>
<dbReference type="RefSeq" id="WP_195003025.1">
    <property type="nucleotide sequence ID" value="NZ_JADLQN010000002.1"/>
</dbReference>
<feature type="compositionally biased region" description="Acidic residues" evidence="1">
    <location>
        <begin position="334"/>
        <end position="355"/>
    </location>
</feature>
<organism evidence="2 3">
    <name type="scientific">Nocardia higoensis</name>
    <dbReference type="NCBI Taxonomy" id="228599"/>
    <lineage>
        <taxon>Bacteria</taxon>
        <taxon>Bacillati</taxon>
        <taxon>Actinomycetota</taxon>
        <taxon>Actinomycetes</taxon>
        <taxon>Mycobacteriales</taxon>
        <taxon>Nocardiaceae</taxon>
        <taxon>Nocardia</taxon>
    </lineage>
</organism>
<evidence type="ECO:0000313" key="2">
    <source>
        <dbReference type="EMBL" id="MBF6356213.1"/>
    </source>
</evidence>
<feature type="region of interest" description="Disordered" evidence="1">
    <location>
        <begin position="279"/>
        <end position="370"/>
    </location>
</feature>
<proteinExistence type="predicted"/>
<evidence type="ECO:0000256" key="1">
    <source>
        <dbReference type="SAM" id="MobiDB-lite"/>
    </source>
</evidence>
<name>A0ABS0DCK7_9NOCA</name>
<reference evidence="2 3" key="1">
    <citation type="submission" date="2020-10" db="EMBL/GenBank/DDBJ databases">
        <title>Identification of Nocardia species via Next-generation sequencing and recognition of intraspecies genetic diversity.</title>
        <authorList>
            <person name="Li P."/>
            <person name="Li P."/>
            <person name="Lu B."/>
        </authorList>
    </citation>
    <scope>NUCLEOTIDE SEQUENCE [LARGE SCALE GENOMIC DNA]</scope>
    <source>
        <strain evidence="2 3">BJ06-0143</strain>
    </source>
</reference>